<dbReference type="Proteomes" id="UP000325289">
    <property type="component" value="Unassembled WGS sequence"/>
</dbReference>
<dbReference type="InterPro" id="IPR011013">
    <property type="entry name" value="Gal_mutarotase_sf_dom"/>
</dbReference>
<accession>A0A1I1VC20</accession>
<dbReference type="OrthoDB" id="9779408at2"/>
<dbReference type="RefSeq" id="WP_149755028.1">
    <property type="nucleotide sequence ID" value="NZ_FOMS01000003.1"/>
</dbReference>
<dbReference type="GO" id="GO:0033499">
    <property type="term" value="P:galactose catabolic process via UDP-galactose, Leloir pathway"/>
    <property type="evidence" value="ECO:0007669"/>
    <property type="project" value="TreeGrafter"/>
</dbReference>
<dbReference type="Pfam" id="PF01263">
    <property type="entry name" value="Aldose_epim"/>
    <property type="match status" value="1"/>
</dbReference>
<organism evidence="4 5">
    <name type="scientific">Roseivivax sediminis</name>
    <dbReference type="NCBI Taxonomy" id="936889"/>
    <lineage>
        <taxon>Bacteria</taxon>
        <taxon>Pseudomonadati</taxon>
        <taxon>Pseudomonadota</taxon>
        <taxon>Alphaproteobacteria</taxon>
        <taxon>Rhodobacterales</taxon>
        <taxon>Roseobacteraceae</taxon>
        <taxon>Roseivivax</taxon>
    </lineage>
</organism>
<proteinExistence type="inferred from homology"/>
<evidence type="ECO:0000313" key="4">
    <source>
        <dbReference type="EMBL" id="SFD80464.1"/>
    </source>
</evidence>
<dbReference type="EMBL" id="FOMS01000003">
    <property type="protein sequence ID" value="SFD80464.1"/>
    <property type="molecule type" value="Genomic_DNA"/>
</dbReference>
<dbReference type="InterPro" id="IPR008183">
    <property type="entry name" value="Aldose_1/G6P_1-epimerase"/>
</dbReference>
<evidence type="ECO:0000313" key="5">
    <source>
        <dbReference type="Proteomes" id="UP000325289"/>
    </source>
</evidence>
<evidence type="ECO:0000256" key="1">
    <source>
        <dbReference type="ARBA" id="ARBA00006206"/>
    </source>
</evidence>
<gene>
    <name evidence="4" type="ORF">SAMN04515678_103115</name>
</gene>
<evidence type="ECO:0000256" key="3">
    <source>
        <dbReference type="ARBA" id="ARBA00023277"/>
    </source>
</evidence>
<keyword evidence="2" id="KW-0413">Isomerase</keyword>
<dbReference type="InterPro" id="IPR047215">
    <property type="entry name" value="Galactose_mutarotase-like"/>
</dbReference>
<dbReference type="PANTHER" id="PTHR10091">
    <property type="entry name" value="ALDOSE-1-EPIMERASE"/>
    <property type="match status" value="1"/>
</dbReference>
<dbReference type="CDD" id="cd09019">
    <property type="entry name" value="galactose_mutarotase_like"/>
    <property type="match status" value="1"/>
</dbReference>
<dbReference type="Gene3D" id="2.70.98.10">
    <property type="match status" value="1"/>
</dbReference>
<keyword evidence="3" id="KW-0119">Carbohydrate metabolism</keyword>
<reference evidence="4 5" key="1">
    <citation type="submission" date="2016-10" db="EMBL/GenBank/DDBJ databases">
        <authorList>
            <person name="Varghese N."/>
            <person name="Submissions S."/>
        </authorList>
    </citation>
    <scope>NUCLEOTIDE SEQUENCE [LARGE SCALE GENOMIC DNA]</scope>
    <source>
        <strain evidence="5">YIM D21,KCTC 23444,ACCC 10710</strain>
    </source>
</reference>
<dbReference type="GO" id="GO:0030246">
    <property type="term" value="F:carbohydrate binding"/>
    <property type="evidence" value="ECO:0007669"/>
    <property type="project" value="InterPro"/>
</dbReference>
<dbReference type="SUPFAM" id="SSF74650">
    <property type="entry name" value="Galactose mutarotase-like"/>
    <property type="match status" value="1"/>
</dbReference>
<protein>
    <submittedName>
        <fullName evidence="4">Aldose 1-epimerase</fullName>
    </submittedName>
</protein>
<evidence type="ECO:0000256" key="2">
    <source>
        <dbReference type="ARBA" id="ARBA00023235"/>
    </source>
</evidence>
<comment type="similarity">
    <text evidence="1">Belongs to the aldose epimerase family.</text>
</comment>
<dbReference type="GO" id="GO:0006006">
    <property type="term" value="P:glucose metabolic process"/>
    <property type="evidence" value="ECO:0007669"/>
    <property type="project" value="TreeGrafter"/>
</dbReference>
<name>A0A1I1VC20_9RHOB</name>
<dbReference type="PANTHER" id="PTHR10091:SF49">
    <property type="entry name" value="ALDOSE 1-EPIMERASE"/>
    <property type="match status" value="1"/>
</dbReference>
<sequence length="327" mass="35171">MAQIVGETAGGRPIHEVRLSNGTLSVRLLSYGATVRDLRLSGVGHPLVLGYDDVADYAREVPYMGAIVGRVANRIGDGTAEIAGETCRFDLNEGAMQTLHGGKDGTGRRLWRIEEESDTHVVFADTLPDGHMGFPGTLDVRVRYALDGGTLEIEISAETDAPTLCNFASHCYFNLSGQQSIDDHLLTIDADRFQDIDARKIPLGPPVPVEGTSFDLRTPAVPPWGVDHNFCLADTRRAPREVLRLAAGGVEMRIATSEPGLQVYDGGGIEVAQGLGIEGRAYGPRAGLALEPQAWVDAANQGMRVQVDLFPGETYRALSRFAFARAG</sequence>
<dbReference type="AlphaFoldDB" id="A0A1I1VC20"/>
<keyword evidence="5" id="KW-1185">Reference proteome</keyword>
<dbReference type="GO" id="GO:0004034">
    <property type="term" value="F:aldose 1-epimerase activity"/>
    <property type="evidence" value="ECO:0007669"/>
    <property type="project" value="TreeGrafter"/>
</dbReference>
<dbReference type="InterPro" id="IPR014718">
    <property type="entry name" value="GH-type_carb-bd"/>
</dbReference>